<dbReference type="PIRSF" id="PIRSF000451">
    <property type="entry name" value="PKS_III"/>
    <property type="match status" value="1"/>
</dbReference>
<organism evidence="6 7">
    <name type="scientific">Oceanobacillus longus</name>
    <dbReference type="NCBI Taxonomy" id="930120"/>
    <lineage>
        <taxon>Bacteria</taxon>
        <taxon>Bacillati</taxon>
        <taxon>Bacillota</taxon>
        <taxon>Bacilli</taxon>
        <taxon>Bacillales</taxon>
        <taxon>Bacillaceae</taxon>
        <taxon>Oceanobacillus</taxon>
    </lineage>
</organism>
<dbReference type="SUPFAM" id="SSF53901">
    <property type="entry name" value="Thiolase-like"/>
    <property type="match status" value="2"/>
</dbReference>
<dbReference type="InterPro" id="IPR016039">
    <property type="entry name" value="Thiolase-like"/>
</dbReference>
<dbReference type="PANTHER" id="PTHR11877:SF99">
    <property type="entry name" value="1,3,6,8-TETRAHYDROXYNAPHTHALENE SYNTHASE"/>
    <property type="match status" value="1"/>
</dbReference>
<dbReference type="InterPro" id="IPR001099">
    <property type="entry name" value="Chalcone/stilbene_synt_N"/>
</dbReference>
<comment type="similarity">
    <text evidence="1">Belongs to the thiolase-like superfamily. Chalcone/stilbene synthases family.</text>
</comment>
<evidence type="ECO:0000256" key="1">
    <source>
        <dbReference type="ARBA" id="ARBA00005531"/>
    </source>
</evidence>
<feature type="domain" description="Chalcone/stilbene synthase N-terminal" evidence="4">
    <location>
        <begin position="4"/>
        <end position="206"/>
    </location>
</feature>
<dbReference type="InterPro" id="IPR011141">
    <property type="entry name" value="Polyketide_synthase_type-III"/>
</dbReference>
<dbReference type="Proteomes" id="UP001595772">
    <property type="component" value="Unassembled WGS sequence"/>
</dbReference>
<sequence>MTNICSIGLGIPEFAIEQQQIKQIVQKIFSYSDKQINRLLPVFDNAAVNNRQFVVDQSWFLKEHTFKEKNDLYQEAAKRYSLAAIDDCLKNSDFLNSEMPYEAIDMIIFVSSTGIATPSMDVHLMNARPFRQDMNRMPLWGLGCAGGAIGVSRAHDWLTAHPDKTVLIVCCELCSLTFQKGDSKKSNMVGTALFGDGVSAALAVGSESPYLSLRKKCTPQVMTTSSYLKRDSEGVMGWEINDSGFEVVFKKSIPALVNSFWREHVMKFLQDTALMEEDIHSFISHPGGRKVMEAMEEVIQCSKDKLRYSYQVLADHGNMSSATVFYVLREWIKRNIAPDEKSILSALGPGFSSELLLLEWSS</sequence>
<dbReference type="Gene3D" id="3.40.47.10">
    <property type="match status" value="2"/>
</dbReference>
<keyword evidence="3" id="KW-0012">Acyltransferase</keyword>
<gene>
    <name evidence="6" type="ORF">ACFOUV_04035</name>
</gene>
<dbReference type="EMBL" id="JBHSAO010000001">
    <property type="protein sequence ID" value="MFC4022983.1"/>
    <property type="molecule type" value="Genomic_DNA"/>
</dbReference>
<feature type="domain" description="Chalcone/stilbene synthase C-terminal" evidence="5">
    <location>
        <begin position="230"/>
        <end position="358"/>
    </location>
</feature>
<protein>
    <submittedName>
        <fullName evidence="6">Type III polyketide synthase</fullName>
    </submittedName>
</protein>
<dbReference type="Pfam" id="PF00195">
    <property type="entry name" value="Chal_sti_synt_N"/>
    <property type="match status" value="1"/>
</dbReference>
<dbReference type="CDD" id="cd00831">
    <property type="entry name" value="CHS_like"/>
    <property type="match status" value="1"/>
</dbReference>
<keyword evidence="7" id="KW-1185">Reference proteome</keyword>
<dbReference type="Pfam" id="PF02797">
    <property type="entry name" value="Chal_sti_synt_C"/>
    <property type="match status" value="1"/>
</dbReference>
<evidence type="ECO:0000256" key="2">
    <source>
        <dbReference type="ARBA" id="ARBA00022679"/>
    </source>
</evidence>
<dbReference type="InterPro" id="IPR012328">
    <property type="entry name" value="Chalcone/stilbene_synt_C"/>
</dbReference>
<evidence type="ECO:0000259" key="4">
    <source>
        <dbReference type="Pfam" id="PF00195"/>
    </source>
</evidence>
<evidence type="ECO:0000259" key="5">
    <source>
        <dbReference type="Pfam" id="PF02797"/>
    </source>
</evidence>
<reference evidence="7" key="1">
    <citation type="journal article" date="2019" name="Int. J. Syst. Evol. Microbiol.">
        <title>The Global Catalogue of Microorganisms (GCM) 10K type strain sequencing project: providing services to taxonomists for standard genome sequencing and annotation.</title>
        <authorList>
            <consortium name="The Broad Institute Genomics Platform"/>
            <consortium name="The Broad Institute Genome Sequencing Center for Infectious Disease"/>
            <person name="Wu L."/>
            <person name="Ma J."/>
        </authorList>
    </citation>
    <scope>NUCLEOTIDE SEQUENCE [LARGE SCALE GENOMIC DNA]</scope>
    <source>
        <strain evidence="7">IBRC-M 10703</strain>
    </source>
</reference>
<name>A0ABV8GSX4_9BACI</name>
<proteinExistence type="inferred from homology"/>
<evidence type="ECO:0000313" key="6">
    <source>
        <dbReference type="EMBL" id="MFC4022983.1"/>
    </source>
</evidence>
<evidence type="ECO:0000313" key="7">
    <source>
        <dbReference type="Proteomes" id="UP001595772"/>
    </source>
</evidence>
<accession>A0ABV8GSX4</accession>
<dbReference type="RefSeq" id="WP_379495471.1">
    <property type="nucleotide sequence ID" value="NZ_JBHSAO010000001.1"/>
</dbReference>
<evidence type="ECO:0000256" key="3">
    <source>
        <dbReference type="ARBA" id="ARBA00023315"/>
    </source>
</evidence>
<keyword evidence="2" id="KW-0808">Transferase</keyword>
<comment type="caution">
    <text evidence="6">The sequence shown here is derived from an EMBL/GenBank/DDBJ whole genome shotgun (WGS) entry which is preliminary data.</text>
</comment>
<dbReference type="PANTHER" id="PTHR11877">
    <property type="entry name" value="HYDROXYMETHYLGLUTARYL-COA SYNTHASE"/>
    <property type="match status" value="1"/>
</dbReference>